<accession>A0ABN7ZNH6</accession>
<feature type="transmembrane region" description="Helical" evidence="1">
    <location>
        <begin position="20"/>
        <end position="38"/>
    </location>
</feature>
<evidence type="ECO:0000313" key="3">
    <source>
        <dbReference type="Proteomes" id="UP000701702"/>
    </source>
</evidence>
<keyword evidence="1" id="KW-1133">Transmembrane helix</keyword>
<dbReference type="EMBL" id="CAJZAF010000074">
    <property type="protein sequence ID" value="CAG9187483.1"/>
    <property type="molecule type" value="Genomic_DNA"/>
</dbReference>
<evidence type="ECO:0000256" key="1">
    <source>
        <dbReference type="SAM" id="Phobius"/>
    </source>
</evidence>
<comment type="caution">
    <text evidence="2">The sequence shown here is derived from an EMBL/GenBank/DDBJ whole genome shotgun (WGS) entry which is preliminary data.</text>
</comment>
<reference evidence="2 3" key="1">
    <citation type="submission" date="2021-08" db="EMBL/GenBank/DDBJ databases">
        <authorList>
            <person name="Peeters C."/>
        </authorList>
    </citation>
    <scope>NUCLEOTIDE SEQUENCE [LARGE SCALE GENOMIC DNA]</scope>
    <source>
        <strain evidence="2 3">LMG 23994</strain>
    </source>
</reference>
<evidence type="ECO:0000313" key="2">
    <source>
        <dbReference type="EMBL" id="CAG9187483.1"/>
    </source>
</evidence>
<sequence length="99" mass="9657">MLGGMGGMGGLGGGAGDGIAYLLLLPIFIVVGGVSGAVQGAPGAVPADVATGADRSLATGLGELRLSERVAQAVVIEESRVAPYRADVLPDVGPQARVC</sequence>
<organism evidence="2 3">
    <name type="scientific">Cupriavidus pinatubonensis</name>
    <dbReference type="NCBI Taxonomy" id="248026"/>
    <lineage>
        <taxon>Bacteria</taxon>
        <taxon>Pseudomonadati</taxon>
        <taxon>Pseudomonadota</taxon>
        <taxon>Betaproteobacteria</taxon>
        <taxon>Burkholderiales</taxon>
        <taxon>Burkholderiaceae</taxon>
        <taxon>Cupriavidus</taxon>
    </lineage>
</organism>
<name>A0ABN7ZNH6_9BURK</name>
<keyword evidence="3" id="KW-1185">Reference proteome</keyword>
<keyword evidence="1" id="KW-0812">Transmembrane</keyword>
<protein>
    <submittedName>
        <fullName evidence="2">Uncharacterized protein</fullName>
    </submittedName>
</protein>
<gene>
    <name evidence="2" type="ORF">LMG23994_06928</name>
</gene>
<dbReference type="Proteomes" id="UP000701702">
    <property type="component" value="Unassembled WGS sequence"/>
</dbReference>
<keyword evidence="1" id="KW-0472">Membrane</keyword>
<proteinExistence type="predicted"/>